<dbReference type="Proteomes" id="UP000266196">
    <property type="component" value="Unassembled WGS sequence"/>
</dbReference>
<sequence length="178" mass="19315">MFRHSWGGDKARIHTDVGKEHGREEDDPSTSYTLVEDDSGPVSRSRSGDLRRAGSSMPMLESTSFRNIPLMQDRHSNRVVPLVDALSPPVRDVHDHDVTARQVSEPGPPPSSSVPSLDSSFQFPKVKTSRPEHQRMSVPPVVSSSIASGGTMSPSTPSPSSYPASTLVIAYQPLNRSV</sequence>
<dbReference type="Proteomes" id="UP000283543">
    <property type="component" value="Unassembled WGS sequence"/>
</dbReference>
<evidence type="ECO:0000313" key="10">
    <source>
        <dbReference type="EMBL" id="RLO06907.1"/>
    </source>
</evidence>
<evidence type="ECO:0000256" key="1">
    <source>
        <dbReference type="SAM" id="MobiDB-lite"/>
    </source>
</evidence>
<dbReference type="Proteomes" id="UP000266239">
    <property type="component" value="Unassembled WGS sequence"/>
</dbReference>
<dbReference type="VEuPathDB" id="FungiDB:H257_11256"/>
<feature type="compositionally biased region" description="Basic and acidic residues" evidence="1">
    <location>
        <begin position="1"/>
        <end position="24"/>
    </location>
</feature>
<dbReference type="Proteomes" id="UP000286510">
    <property type="component" value="Unassembled WGS sequence"/>
</dbReference>
<dbReference type="Proteomes" id="UP000266643">
    <property type="component" value="Unassembled WGS sequence"/>
</dbReference>
<evidence type="ECO:0000313" key="18">
    <source>
        <dbReference type="Proteomes" id="UP000286510"/>
    </source>
</evidence>
<evidence type="ECO:0000313" key="13">
    <source>
        <dbReference type="Proteomes" id="UP000266196"/>
    </source>
</evidence>
<gene>
    <name evidence="2" type="ORF">AaE_001459</name>
    <name evidence="3" type="ORF">DYB25_014002</name>
    <name evidence="9" type="ORF">DYB26_011113</name>
    <name evidence="10" type="ORF">DYB28_001083</name>
    <name evidence="7" type="ORF">DYB30_014179</name>
    <name evidence="8" type="ORF">DYB31_012445</name>
    <name evidence="5" type="ORF">DYB34_011687</name>
    <name evidence="4" type="ORF">DYB36_004051</name>
    <name evidence="6" type="ORF">DYB38_011578</name>
</gene>
<dbReference type="Proteomes" id="UP000265427">
    <property type="component" value="Unassembled WGS sequence"/>
</dbReference>
<evidence type="ECO:0000313" key="15">
    <source>
        <dbReference type="Proteomes" id="UP000266643"/>
    </source>
</evidence>
<comment type="caution">
    <text evidence="6">The sequence shown here is derived from an EMBL/GenBank/DDBJ whole genome shotgun (WGS) entry which is preliminary data.</text>
</comment>
<dbReference type="AlphaFoldDB" id="A0A397CIG0"/>
<evidence type="ECO:0000313" key="16">
    <source>
        <dbReference type="Proteomes" id="UP000275652"/>
    </source>
</evidence>
<dbReference type="EMBL" id="QUTB01008087">
    <property type="protein sequence ID" value="RHY43514.1"/>
    <property type="molecule type" value="Genomic_DNA"/>
</dbReference>
<evidence type="ECO:0000313" key="3">
    <source>
        <dbReference type="EMBL" id="RHY02379.1"/>
    </source>
</evidence>
<dbReference type="EMBL" id="QUSZ01006465">
    <property type="protein sequence ID" value="RHY05644.1"/>
    <property type="molecule type" value="Genomic_DNA"/>
</dbReference>
<dbReference type="EMBL" id="QUTI01024282">
    <property type="protein sequence ID" value="RLO06907.1"/>
    <property type="molecule type" value="Genomic_DNA"/>
</dbReference>
<evidence type="ECO:0000313" key="14">
    <source>
        <dbReference type="Proteomes" id="UP000266239"/>
    </source>
</evidence>
<reference evidence="10 16" key="1">
    <citation type="journal article" date="2018" name="J. Invertebr. Pathol.">
        <title>New genotyping method for the causative agent of crayfish plague (Aphanomyces astaci) based on whole genome data.</title>
        <authorList>
            <person name="Minardi D."/>
            <person name="Studholme D.J."/>
            <person name="van der Giezen M."/>
            <person name="Pretto T."/>
            <person name="Oidtmann B."/>
        </authorList>
    </citation>
    <scope>NUCLEOTIDE SEQUENCE [LARGE SCALE GENOMIC DNA]</scope>
    <source>
        <strain evidence="10 16">KB13</strain>
    </source>
</reference>
<reference evidence="2 19" key="3">
    <citation type="submission" date="2019-06" db="EMBL/GenBank/DDBJ databases">
        <title>Genomics analysis of Aphanomyces spp. identifies a new class of oomycete effector associated with host adaptation.</title>
        <authorList>
            <person name="Gaulin E."/>
        </authorList>
    </citation>
    <scope>NUCLEOTIDE SEQUENCE [LARGE SCALE GENOMIC DNA]</scope>
    <source>
        <strain evidence="2 19">E</strain>
    </source>
</reference>
<evidence type="ECO:0000313" key="4">
    <source>
        <dbReference type="EMBL" id="RHY05644.1"/>
    </source>
</evidence>
<evidence type="ECO:0000313" key="19">
    <source>
        <dbReference type="Proteomes" id="UP000469452"/>
    </source>
</evidence>
<feature type="region of interest" description="Disordered" evidence="1">
    <location>
        <begin position="1"/>
        <end position="68"/>
    </location>
</feature>
<evidence type="ECO:0000313" key="11">
    <source>
        <dbReference type="Proteomes" id="UP000265427"/>
    </source>
</evidence>
<proteinExistence type="predicted"/>
<evidence type="ECO:0000313" key="5">
    <source>
        <dbReference type="EMBL" id="RHY43514.1"/>
    </source>
</evidence>
<evidence type="ECO:0000313" key="7">
    <source>
        <dbReference type="EMBL" id="RHY48535.1"/>
    </source>
</evidence>
<feature type="compositionally biased region" description="Low complexity" evidence="1">
    <location>
        <begin position="137"/>
        <end position="166"/>
    </location>
</feature>
<dbReference type="EMBL" id="QUTF01012998">
    <property type="protein sequence ID" value="RHZ20270.1"/>
    <property type="molecule type" value="Genomic_DNA"/>
</dbReference>
<protein>
    <submittedName>
        <fullName evidence="6">Uncharacterized protein</fullName>
    </submittedName>
</protein>
<evidence type="ECO:0000313" key="6">
    <source>
        <dbReference type="EMBL" id="RHY44075.1"/>
    </source>
</evidence>
<dbReference type="Proteomes" id="UP000469452">
    <property type="component" value="Unassembled WGS sequence"/>
</dbReference>
<evidence type="ECO:0000313" key="17">
    <source>
        <dbReference type="Proteomes" id="UP000283543"/>
    </source>
</evidence>
<evidence type="ECO:0000313" key="12">
    <source>
        <dbReference type="Proteomes" id="UP000265716"/>
    </source>
</evidence>
<accession>A0A397CIG0</accession>
<dbReference type="EMBL" id="QUTA01008895">
    <property type="protein sequence ID" value="RHY02379.1"/>
    <property type="molecule type" value="Genomic_DNA"/>
</dbReference>
<organism evidence="6 12">
    <name type="scientific">Aphanomyces astaci</name>
    <name type="common">Crayfish plague agent</name>
    <dbReference type="NCBI Taxonomy" id="112090"/>
    <lineage>
        <taxon>Eukaryota</taxon>
        <taxon>Sar</taxon>
        <taxon>Stramenopiles</taxon>
        <taxon>Oomycota</taxon>
        <taxon>Saprolegniomycetes</taxon>
        <taxon>Saprolegniales</taxon>
        <taxon>Verrucalvaceae</taxon>
        <taxon>Aphanomyces</taxon>
    </lineage>
</organism>
<dbReference type="Proteomes" id="UP000265716">
    <property type="component" value="Unassembled WGS sequence"/>
</dbReference>
<dbReference type="EMBL" id="QUTD01007833">
    <property type="protein sequence ID" value="RHY48535.1"/>
    <property type="molecule type" value="Genomic_DNA"/>
</dbReference>
<evidence type="ECO:0000313" key="9">
    <source>
        <dbReference type="EMBL" id="RHZ20270.1"/>
    </source>
</evidence>
<dbReference type="EMBL" id="QUTE01023933">
    <property type="protein sequence ID" value="RHY79420.1"/>
    <property type="molecule type" value="Genomic_DNA"/>
</dbReference>
<reference evidence="11 12" key="2">
    <citation type="submission" date="2018-08" db="EMBL/GenBank/DDBJ databases">
        <title>Aphanomyces genome sequencing and annotation.</title>
        <authorList>
            <person name="Minardi D."/>
            <person name="Oidtmann B."/>
            <person name="Van Der Giezen M."/>
            <person name="Studholme D.J."/>
        </authorList>
    </citation>
    <scope>NUCLEOTIDE SEQUENCE [LARGE SCALE GENOMIC DNA]</scope>
    <source>
        <strain evidence="8 13">197901</strain>
        <strain evidence="7 15">D2</strain>
        <strain evidence="9 18">FDL457</strain>
        <strain evidence="4 11">Kv</strain>
        <strain evidence="6 12">SA</strain>
        <strain evidence="5 17">Si</strain>
        <strain evidence="3 14">Yx</strain>
    </source>
</reference>
<dbReference type="EMBL" id="VJMI01003068">
    <property type="protein sequence ID" value="KAF0774841.1"/>
    <property type="molecule type" value="Genomic_DNA"/>
</dbReference>
<evidence type="ECO:0000313" key="2">
    <source>
        <dbReference type="EMBL" id="KAF0774841.1"/>
    </source>
</evidence>
<evidence type="ECO:0000313" key="8">
    <source>
        <dbReference type="EMBL" id="RHY79420.1"/>
    </source>
</evidence>
<dbReference type="Proteomes" id="UP000275652">
    <property type="component" value="Unassembled WGS sequence"/>
</dbReference>
<name>A0A397CIG0_APHAT</name>
<feature type="region of interest" description="Disordered" evidence="1">
    <location>
        <begin position="87"/>
        <end position="166"/>
    </location>
</feature>
<dbReference type="EMBL" id="QUTC01008374">
    <property type="protein sequence ID" value="RHY44075.1"/>
    <property type="molecule type" value="Genomic_DNA"/>
</dbReference>